<dbReference type="PANTHER" id="PTHR48081:SF33">
    <property type="entry name" value="KYNURENINE FORMAMIDASE"/>
    <property type="match status" value="1"/>
</dbReference>
<dbReference type="Proteomes" id="UP000319383">
    <property type="component" value="Chromosome"/>
</dbReference>
<sequence length="306" mass="33135" precursor="true">MKKRCAFALWTMCGMLVAAVAVEAGDGQAEAKFTVQKGLVFAGEDQKLTLDLYRPQNPSGPLPCVIVIQGGGFRAQDGQRFRPYAERLAKNGFAAALISYRGRPDHEYLDTLADVRSAVRFIRTHSEEYGLDPDHIGAMGRSAGATLAVLLAVGDDVEGLKLPDGVAKESSRIQAAAGIAGVYDFVARFTDEDQLALQPNAEKKRRTNGQWIGAAFSPTDAHWLQASAINHVNPADPPVLLLHSRNDRTVPWLQSRDMHARLKQAGIAAEIEISNDGGHRGPATAEKRIIAFFKKTLTKKAAAPAR</sequence>
<organism evidence="4 5">
    <name type="scientific">Symmachiella dynata</name>
    <dbReference type="NCBI Taxonomy" id="2527995"/>
    <lineage>
        <taxon>Bacteria</taxon>
        <taxon>Pseudomonadati</taxon>
        <taxon>Planctomycetota</taxon>
        <taxon>Planctomycetia</taxon>
        <taxon>Planctomycetales</taxon>
        <taxon>Planctomycetaceae</taxon>
        <taxon>Symmachiella</taxon>
    </lineage>
</organism>
<evidence type="ECO:0000313" key="4">
    <source>
        <dbReference type="EMBL" id="QDU47342.1"/>
    </source>
</evidence>
<dbReference type="RefSeq" id="WP_145380160.1">
    <property type="nucleotide sequence ID" value="NZ_CP036276.1"/>
</dbReference>
<dbReference type="Pfam" id="PF20434">
    <property type="entry name" value="BD-FAE"/>
    <property type="match status" value="1"/>
</dbReference>
<dbReference type="AlphaFoldDB" id="A0A517ZXY2"/>
<dbReference type="PANTHER" id="PTHR48081">
    <property type="entry name" value="AB HYDROLASE SUPERFAMILY PROTEIN C4A8.06C"/>
    <property type="match status" value="1"/>
</dbReference>
<evidence type="ECO:0000256" key="1">
    <source>
        <dbReference type="ARBA" id="ARBA00022801"/>
    </source>
</evidence>
<evidence type="ECO:0000259" key="3">
    <source>
        <dbReference type="Pfam" id="PF20434"/>
    </source>
</evidence>
<protein>
    <submittedName>
        <fullName evidence="4">Acetylxylan esterase</fullName>
        <ecNumber evidence="4">3.1.1.72</ecNumber>
    </submittedName>
</protein>
<name>A0A517ZXY2_9PLAN</name>
<evidence type="ECO:0000313" key="5">
    <source>
        <dbReference type="Proteomes" id="UP000319383"/>
    </source>
</evidence>
<keyword evidence="5" id="KW-1185">Reference proteome</keyword>
<dbReference type="KEGG" id="sdyn:Mal52_58710"/>
<dbReference type="InterPro" id="IPR049492">
    <property type="entry name" value="BD-FAE-like_dom"/>
</dbReference>
<keyword evidence="2" id="KW-0732">Signal</keyword>
<feature type="domain" description="BD-FAE-like" evidence="3">
    <location>
        <begin position="50"/>
        <end position="262"/>
    </location>
</feature>
<accession>A0A517ZXY2</accession>
<dbReference type="InterPro" id="IPR050300">
    <property type="entry name" value="GDXG_lipolytic_enzyme"/>
</dbReference>
<dbReference type="EMBL" id="CP036276">
    <property type="protein sequence ID" value="QDU47342.1"/>
    <property type="molecule type" value="Genomic_DNA"/>
</dbReference>
<dbReference type="InterPro" id="IPR029058">
    <property type="entry name" value="AB_hydrolase_fold"/>
</dbReference>
<keyword evidence="1 4" id="KW-0378">Hydrolase</keyword>
<gene>
    <name evidence="4" type="primary">axeA1_5</name>
    <name evidence="4" type="ORF">Mal52_58710</name>
</gene>
<proteinExistence type="predicted"/>
<dbReference type="EC" id="3.1.1.72" evidence="4"/>
<dbReference type="Gene3D" id="3.40.50.1820">
    <property type="entry name" value="alpha/beta hydrolase"/>
    <property type="match status" value="1"/>
</dbReference>
<dbReference type="GO" id="GO:0046555">
    <property type="term" value="F:acetylxylan esterase activity"/>
    <property type="evidence" value="ECO:0007669"/>
    <property type="project" value="UniProtKB-EC"/>
</dbReference>
<reference evidence="4 5" key="1">
    <citation type="submission" date="2019-02" db="EMBL/GenBank/DDBJ databases">
        <title>Deep-cultivation of Planctomycetes and their phenomic and genomic characterization uncovers novel biology.</title>
        <authorList>
            <person name="Wiegand S."/>
            <person name="Jogler M."/>
            <person name="Boedeker C."/>
            <person name="Pinto D."/>
            <person name="Vollmers J."/>
            <person name="Rivas-Marin E."/>
            <person name="Kohn T."/>
            <person name="Peeters S.H."/>
            <person name="Heuer A."/>
            <person name="Rast P."/>
            <person name="Oberbeckmann S."/>
            <person name="Bunk B."/>
            <person name="Jeske O."/>
            <person name="Meyerdierks A."/>
            <person name="Storesund J.E."/>
            <person name="Kallscheuer N."/>
            <person name="Luecker S."/>
            <person name="Lage O.M."/>
            <person name="Pohl T."/>
            <person name="Merkel B.J."/>
            <person name="Hornburger P."/>
            <person name="Mueller R.-W."/>
            <person name="Bruemmer F."/>
            <person name="Labrenz M."/>
            <person name="Spormann A.M."/>
            <person name="Op den Camp H."/>
            <person name="Overmann J."/>
            <person name="Amann R."/>
            <person name="Jetten M.S.M."/>
            <person name="Mascher T."/>
            <person name="Medema M.H."/>
            <person name="Devos D.P."/>
            <person name="Kaster A.-K."/>
            <person name="Ovreas L."/>
            <person name="Rohde M."/>
            <person name="Galperin M.Y."/>
            <person name="Jogler C."/>
        </authorList>
    </citation>
    <scope>NUCLEOTIDE SEQUENCE [LARGE SCALE GENOMIC DNA]</scope>
    <source>
        <strain evidence="4 5">Mal52</strain>
    </source>
</reference>
<feature type="signal peptide" evidence="2">
    <location>
        <begin position="1"/>
        <end position="24"/>
    </location>
</feature>
<evidence type="ECO:0000256" key="2">
    <source>
        <dbReference type="SAM" id="SignalP"/>
    </source>
</evidence>
<dbReference type="SUPFAM" id="SSF53474">
    <property type="entry name" value="alpha/beta-Hydrolases"/>
    <property type="match status" value="1"/>
</dbReference>
<feature type="chain" id="PRO_5021916186" evidence="2">
    <location>
        <begin position="25"/>
        <end position="306"/>
    </location>
</feature>